<dbReference type="GO" id="GO:0065002">
    <property type="term" value="P:intracellular protein transmembrane transport"/>
    <property type="evidence" value="ECO:0007669"/>
    <property type="project" value="TreeGrafter"/>
</dbReference>
<feature type="transmembrane region" description="Helical" evidence="5">
    <location>
        <begin position="150"/>
        <end position="175"/>
    </location>
</feature>
<keyword evidence="3 5" id="KW-1133">Transmembrane helix</keyword>
<accession>A0A6G7PUJ1</accession>
<protein>
    <recommendedName>
        <fullName evidence="5">Sec-independent protein translocase protein TatC</fullName>
    </recommendedName>
</protein>
<evidence type="ECO:0000256" key="4">
    <source>
        <dbReference type="ARBA" id="ARBA00023136"/>
    </source>
</evidence>
<keyword evidence="5" id="KW-0653">Protein transport</keyword>
<evidence type="ECO:0000256" key="3">
    <source>
        <dbReference type="ARBA" id="ARBA00022989"/>
    </source>
</evidence>
<dbReference type="Proteomes" id="UP000502179">
    <property type="component" value="Chromosome"/>
</dbReference>
<dbReference type="InterPro" id="IPR002033">
    <property type="entry name" value="TatC"/>
</dbReference>
<comment type="subunit">
    <text evidence="5">Forms a complex with TatA.</text>
</comment>
<feature type="transmembrane region" description="Helical" evidence="5">
    <location>
        <begin position="65"/>
        <end position="89"/>
    </location>
</feature>
<evidence type="ECO:0000256" key="1">
    <source>
        <dbReference type="ARBA" id="ARBA00004141"/>
    </source>
</evidence>
<reference evidence="6 7" key="1">
    <citation type="submission" date="2020-02" db="EMBL/GenBank/DDBJ databases">
        <title>Genome analysis of Thermosulfuriphilus ammonigenes ST65T, an anaerobic thermophilic chemolithoautotrophic bacterium isolated from a deep-sea hydrothermal vent.</title>
        <authorList>
            <person name="Slobodkina G."/>
            <person name="Allioux M."/>
            <person name="Merkel A."/>
            <person name="Alain K."/>
            <person name="Jebbar M."/>
            <person name="Slobodkin A."/>
        </authorList>
    </citation>
    <scope>NUCLEOTIDE SEQUENCE [LARGE SCALE GENOMIC DNA]</scope>
    <source>
        <strain evidence="6 7">ST65</strain>
    </source>
</reference>
<dbReference type="GO" id="GO:0009977">
    <property type="term" value="F:proton motive force dependent protein transmembrane transporter activity"/>
    <property type="evidence" value="ECO:0007669"/>
    <property type="project" value="TreeGrafter"/>
</dbReference>
<feature type="transmembrane region" description="Helical" evidence="5">
    <location>
        <begin position="21"/>
        <end position="45"/>
    </location>
</feature>
<keyword evidence="5" id="KW-0811">Translocation</keyword>
<comment type="subcellular location">
    <subcellularLocation>
        <location evidence="5">Cell membrane</location>
        <topology evidence="5">Multi-pass membrane protein</topology>
    </subcellularLocation>
    <subcellularLocation>
        <location evidence="1">Membrane</location>
        <topology evidence="1">Multi-pass membrane protein</topology>
    </subcellularLocation>
</comment>
<sequence length="238" mass="26716">MRSPDPSLYHRTLIFLFELRKAILLMAGLFVTTVIGLYFYSPILLRHLQHHLHQKLAFFGIAEPFLAMLKLSVASAVFILMPLILLRIWLALAATFHLSRLFGLIFVLVATALFYAGAAFCYFVTLPFGIKFLLSYGSGRIEPVISVGKFVSFVGLFIIAFGLIFELPLIMILLARLGLVRPQTMARYRRHAILIISILAAVLTPTPDVINMSLMALPLYFLFEAGLLLSRPFARKVA</sequence>
<comment type="function">
    <text evidence="5">Part of the twin-arginine translocation (Tat) system that transports large folded proteins containing a characteristic twin-arginine motif in their signal peptide across membranes.</text>
</comment>
<name>A0A6G7PUJ1_9BACT</name>
<keyword evidence="7" id="KW-1185">Reference proteome</keyword>
<evidence type="ECO:0000313" key="6">
    <source>
        <dbReference type="EMBL" id="QIJ71226.1"/>
    </source>
</evidence>
<dbReference type="Pfam" id="PF00902">
    <property type="entry name" value="TatC"/>
    <property type="match status" value="1"/>
</dbReference>
<evidence type="ECO:0000256" key="2">
    <source>
        <dbReference type="ARBA" id="ARBA00022692"/>
    </source>
</evidence>
<keyword evidence="4 5" id="KW-0472">Membrane</keyword>
<dbReference type="PRINTS" id="PR01840">
    <property type="entry name" value="TATCFAMILY"/>
</dbReference>
<dbReference type="EMBL" id="CP048877">
    <property type="protein sequence ID" value="QIJ71226.1"/>
    <property type="molecule type" value="Genomic_DNA"/>
</dbReference>
<gene>
    <name evidence="5" type="primary">tatC</name>
    <name evidence="6" type="ORF">G4V39_02550</name>
</gene>
<keyword evidence="2 5" id="KW-0812">Transmembrane</keyword>
<dbReference type="HAMAP" id="MF_00902">
    <property type="entry name" value="TatC"/>
    <property type="match status" value="1"/>
</dbReference>
<keyword evidence="5" id="KW-1003">Cell membrane</keyword>
<dbReference type="KEGG" id="tav:G4V39_02550"/>
<comment type="similarity">
    <text evidence="5">Belongs to the TatC family.</text>
</comment>
<comment type="caution">
    <text evidence="5">Lacks conserved residue(s) required for the propagation of feature annotation.</text>
</comment>
<keyword evidence="5" id="KW-0813">Transport</keyword>
<organism evidence="6 7">
    <name type="scientific">Thermosulfuriphilus ammonigenes</name>
    <dbReference type="NCBI Taxonomy" id="1936021"/>
    <lineage>
        <taxon>Bacteria</taxon>
        <taxon>Pseudomonadati</taxon>
        <taxon>Thermodesulfobacteriota</taxon>
        <taxon>Thermodesulfobacteria</taxon>
        <taxon>Thermodesulfobacteriales</taxon>
        <taxon>Thermodesulfobacteriaceae</taxon>
        <taxon>Thermosulfuriphilus</taxon>
    </lineage>
</organism>
<dbReference type="GO" id="GO:0033281">
    <property type="term" value="C:TAT protein transport complex"/>
    <property type="evidence" value="ECO:0007669"/>
    <property type="project" value="UniProtKB-UniRule"/>
</dbReference>
<evidence type="ECO:0000256" key="5">
    <source>
        <dbReference type="HAMAP-Rule" id="MF_00902"/>
    </source>
</evidence>
<dbReference type="GO" id="GO:0043953">
    <property type="term" value="P:protein transport by the Tat complex"/>
    <property type="evidence" value="ECO:0007669"/>
    <property type="project" value="UniProtKB-UniRule"/>
</dbReference>
<dbReference type="RefSeq" id="WP_166031448.1">
    <property type="nucleotide sequence ID" value="NZ_CP048877.1"/>
</dbReference>
<dbReference type="PANTHER" id="PTHR30371:SF0">
    <property type="entry name" value="SEC-INDEPENDENT PROTEIN TRANSLOCASE PROTEIN TATC, CHLOROPLASTIC-RELATED"/>
    <property type="match status" value="1"/>
</dbReference>
<dbReference type="PANTHER" id="PTHR30371">
    <property type="entry name" value="SEC-INDEPENDENT PROTEIN TRANSLOCASE PROTEIN TATC"/>
    <property type="match status" value="1"/>
</dbReference>
<proteinExistence type="inferred from homology"/>
<feature type="transmembrane region" description="Helical" evidence="5">
    <location>
        <begin position="101"/>
        <end position="130"/>
    </location>
</feature>
<evidence type="ECO:0000313" key="7">
    <source>
        <dbReference type="Proteomes" id="UP000502179"/>
    </source>
</evidence>
<dbReference type="AlphaFoldDB" id="A0A6G7PUJ1"/>